<dbReference type="AlphaFoldDB" id="A0A060BXG6"/>
<organism evidence="1">
    <name type="scientific">uncultured Arthrobacter sp</name>
    <dbReference type="NCBI Taxonomy" id="114050"/>
    <lineage>
        <taxon>Bacteria</taxon>
        <taxon>Bacillati</taxon>
        <taxon>Actinomycetota</taxon>
        <taxon>Actinomycetes</taxon>
        <taxon>Micrococcales</taxon>
        <taxon>Micrococcaceae</taxon>
        <taxon>Arthrobacter</taxon>
        <taxon>environmental samples</taxon>
    </lineage>
</organism>
<proteinExistence type="predicted"/>
<name>A0A060BXG6_9MICC</name>
<dbReference type="Gene3D" id="3.40.50.2000">
    <property type="entry name" value="Glycogen Phosphorylase B"/>
    <property type="match status" value="1"/>
</dbReference>
<dbReference type="SUPFAM" id="SSF53756">
    <property type="entry name" value="UDP-Glycosyltransferase/glycogen phosphorylase"/>
    <property type="match status" value="1"/>
</dbReference>
<dbReference type="PANTHER" id="PTHR42655:SF1">
    <property type="entry name" value="GLYCOGEN PHOSPHORYLASE"/>
    <property type="match status" value="1"/>
</dbReference>
<dbReference type="EMBL" id="KF120381">
    <property type="protein sequence ID" value="AIA87654.1"/>
    <property type="molecule type" value="Genomic_DNA"/>
</dbReference>
<dbReference type="InterPro" id="IPR052182">
    <property type="entry name" value="Glycogen/Maltodextrin_Phosph"/>
</dbReference>
<accession>A0A060BXG6</accession>
<sequence>MDENEVPITSITNGVHAPTWVHPDLKALSEQAFGDAKTAIHDWTNTEKVTDEELWGVRRSMKEDLVNEARERMSQAALDNGNHVPAWMQNLLDPDVLTIGFARRVPTYKRLTLMLRDPGTTGKSY</sequence>
<protein>
    <submittedName>
        <fullName evidence="1">CAZy families GT35 protein</fullName>
    </submittedName>
</protein>
<reference evidence="1" key="1">
    <citation type="journal article" date="2013" name="Environ. Microbiol.">
        <title>Seasonally variable intestinal metagenomes of the red palm weevil (Rhynchophorus ferrugineus).</title>
        <authorList>
            <person name="Jia S."/>
            <person name="Zhang X."/>
            <person name="Zhang G."/>
            <person name="Yin A."/>
            <person name="Zhang S."/>
            <person name="Li F."/>
            <person name="Wang L."/>
            <person name="Zhao D."/>
            <person name="Yun Q."/>
            <person name="Tala"/>
            <person name="Wang J."/>
            <person name="Sun G."/>
            <person name="Baabdullah M."/>
            <person name="Yu X."/>
            <person name="Hu S."/>
            <person name="Al-Mssallem I.S."/>
            <person name="Yu J."/>
        </authorList>
    </citation>
    <scope>NUCLEOTIDE SEQUENCE</scope>
</reference>
<dbReference type="PANTHER" id="PTHR42655">
    <property type="entry name" value="GLYCOGEN PHOSPHORYLASE"/>
    <property type="match status" value="1"/>
</dbReference>
<evidence type="ECO:0000313" key="1">
    <source>
        <dbReference type="EMBL" id="AIA87654.1"/>
    </source>
</evidence>